<comment type="caution">
    <text evidence="3">The sequence shown here is derived from an EMBL/GenBank/DDBJ whole genome shotgun (WGS) entry which is preliminary data.</text>
</comment>
<accession>A0A834IG86</accession>
<name>A0A834IG86_RHYFE</name>
<protein>
    <recommendedName>
        <fullName evidence="2">PIN domain-containing protein</fullName>
    </recommendedName>
</protein>
<dbReference type="AlphaFoldDB" id="A0A834IG86"/>
<dbReference type="SMART" id="SM00670">
    <property type="entry name" value="PINc"/>
    <property type="match status" value="1"/>
</dbReference>
<sequence length="460" mass="52960">MSFKRVRPVKHFKEETVLNTNKTSLKNTANKRLLALRKNITEERKRKNYQPKTEGTKNSSLGAKHRNSNEVERPSKRCKFNSTDDHIQYSKQPIYNTSEKVTLPISDTYSNSDNSILPKHTIIKLKSTEKSSLHQSELYSTSDNTHSSNDEIFETAKNVGSNMEDTVMEWDKIDIELEITDNSEEENICIAADTNVFLHYLHKIKDILNFQASETIKIYIPWMVVTELDFIKHESKNIIKTSAIKAIEFINTHLENNPKVIGQSVEAAIKQKDVGKDPDDKILASCLQISKKFKTFILLSNDCNLRNKALMSSLEASTTQNIMQKLLFKTRKNTKSSKIIHKLSTLCTQIIINCCKEAYGDIWNKMDMLENPPWSFLDCLKRITRYWKSIFKELLLKQCLPKVIVLQKTLETNSGFISDDSETFNEFIKKVLEFLIFLKDIPSEKSQVNACIEEIISIAN</sequence>
<reference evidence="3" key="1">
    <citation type="submission" date="2020-08" db="EMBL/GenBank/DDBJ databases">
        <title>Genome sequencing and assembly of the red palm weevil Rhynchophorus ferrugineus.</title>
        <authorList>
            <person name="Dias G.B."/>
            <person name="Bergman C.M."/>
            <person name="Manee M."/>
        </authorList>
    </citation>
    <scope>NUCLEOTIDE SEQUENCE</scope>
    <source>
        <strain evidence="3">AA-2017</strain>
        <tissue evidence="3">Whole larva</tissue>
    </source>
</reference>
<keyword evidence="4" id="KW-1185">Reference proteome</keyword>
<dbReference type="Proteomes" id="UP000625711">
    <property type="component" value="Unassembled WGS sequence"/>
</dbReference>
<proteinExistence type="predicted"/>
<dbReference type="PANTHER" id="PTHR16161:SF0">
    <property type="entry name" value="TRANSCRIPTIONAL PROTEIN SWT1"/>
    <property type="match status" value="1"/>
</dbReference>
<dbReference type="OrthoDB" id="548295at2759"/>
<evidence type="ECO:0000259" key="2">
    <source>
        <dbReference type="SMART" id="SM00670"/>
    </source>
</evidence>
<dbReference type="PANTHER" id="PTHR16161">
    <property type="entry name" value="TRANSCRIPTIONAL PROTEIN SWT1"/>
    <property type="match status" value="1"/>
</dbReference>
<evidence type="ECO:0000313" key="3">
    <source>
        <dbReference type="EMBL" id="KAF7278482.1"/>
    </source>
</evidence>
<dbReference type="InterPro" id="IPR029060">
    <property type="entry name" value="PIN-like_dom_sf"/>
</dbReference>
<organism evidence="3 4">
    <name type="scientific">Rhynchophorus ferrugineus</name>
    <name type="common">Red palm weevil</name>
    <name type="synonym">Curculio ferrugineus</name>
    <dbReference type="NCBI Taxonomy" id="354439"/>
    <lineage>
        <taxon>Eukaryota</taxon>
        <taxon>Metazoa</taxon>
        <taxon>Ecdysozoa</taxon>
        <taxon>Arthropoda</taxon>
        <taxon>Hexapoda</taxon>
        <taxon>Insecta</taxon>
        <taxon>Pterygota</taxon>
        <taxon>Neoptera</taxon>
        <taxon>Endopterygota</taxon>
        <taxon>Coleoptera</taxon>
        <taxon>Polyphaga</taxon>
        <taxon>Cucujiformia</taxon>
        <taxon>Curculionidae</taxon>
        <taxon>Dryophthorinae</taxon>
        <taxon>Rhynchophorus</taxon>
    </lineage>
</organism>
<feature type="domain" description="PIN" evidence="2">
    <location>
        <begin position="188"/>
        <end position="307"/>
    </location>
</feature>
<dbReference type="GO" id="GO:0005634">
    <property type="term" value="C:nucleus"/>
    <property type="evidence" value="ECO:0007669"/>
    <property type="project" value="TreeGrafter"/>
</dbReference>
<gene>
    <name evidence="3" type="ORF">GWI33_008384</name>
</gene>
<dbReference type="EMBL" id="JAACXV010000399">
    <property type="protein sequence ID" value="KAF7278482.1"/>
    <property type="molecule type" value="Genomic_DNA"/>
</dbReference>
<dbReference type="Pfam" id="PF13638">
    <property type="entry name" value="PIN_4"/>
    <property type="match status" value="1"/>
</dbReference>
<evidence type="ECO:0000313" key="4">
    <source>
        <dbReference type="Proteomes" id="UP000625711"/>
    </source>
</evidence>
<evidence type="ECO:0000256" key="1">
    <source>
        <dbReference type="SAM" id="MobiDB-lite"/>
    </source>
</evidence>
<dbReference type="InterPro" id="IPR052626">
    <property type="entry name" value="SWT1_Regulator"/>
</dbReference>
<feature type="region of interest" description="Disordered" evidence="1">
    <location>
        <begin position="39"/>
        <end position="76"/>
    </location>
</feature>
<dbReference type="SUPFAM" id="SSF88723">
    <property type="entry name" value="PIN domain-like"/>
    <property type="match status" value="1"/>
</dbReference>
<feature type="compositionally biased region" description="Polar residues" evidence="1">
    <location>
        <begin position="50"/>
        <end position="61"/>
    </location>
</feature>
<dbReference type="InterPro" id="IPR002716">
    <property type="entry name" value="PIN_dom"/>
</dbReference>
<dbReference type="Gene3D" id="3.40.50.1010">
    <property type="entry name" value="5'-nuclease"/>
    <property type="match status" value="1"/>
</dbReference>